<feature type="domain" description="Fork-head" evidence="7">
    <location>
        <begin position="61"/>
        <end position="138"/>
    </location>
</feature>
<dbReference type="InterPro" id="IPR018122">
    <property type="entry name" value="TF_fork_head_CS_1"/>
</dbReference>
<dbReference type="SMART" id="SM00339">
    <property type="entry name" value="FH"/>
    <property type="match status" value="1"/>
</dbReference>
<organism evidence="8 9">
    <name type="scientific">Schistosoma bovis</name>
    <name type="common">Blood fluke</name>
    <dbReference type="NCBI Taxonomy" id="6184"/>
    <lineage>
        <taxon>Eukaryota</taxon>
        <taxon>Metazoa</taxon>
        <taxon>Spiralia</taxon>
        <taxon>Lophotrochozoa</taxon>
        <taxon>Platyhelminthes</taxon>
        <taxon>Trematoda</taxon>
        <taxon>Digenea</taxon>
        <taxon>Strigeidida</taxon>
        <taxon>Schistosomatoidea</taxon>
        <taxon>Schistosomatidae</taxon>
        <taxon>Schistosoma</taxon>
    </lineage>
</organism>
<evidence type="ECO:0000313" key="8">
    <source>
        <dbReference type="EMBL" id="RTG90058.1"/>
    </source>
</evidence>
<evidence type="ECO:0000256" key="1">
    <source>
        <dbReference type="ARBA" id="ARBA00023015"/>
    </source>
</evidence>
<evidence type="ECO:0000256" key="3">
    <source>
        <dbReference type="ARBA" id="ARBA00023163"/>
    </source>
</evidence>
<comment type="caution">
    <text evidence="8">The sequence shown here is derived from an EMBL/GenBank/DDBJ whole genome shotgun (WGS) entry which is preliminary data.</text>
</comment>
<dbReference type="InterPro" id="IPR036388">
    <property type="entry name" value="WH-like_DNA-bd_sf"/>
</dbReference>
<feature type="DNA-binding region" description="Fork-head" evidence="5">
    <location>
        <begin position="61"/>
        <end position="138"/>
    </location>
</feature>
<dbReference type="PRINTS" id="PR00053">
    <property type="entry name" value="FORKHEAD"/>
</dbReference>
<dbReference type="InterPro" id="IPR030456">
    <property type="entry name" value="TF_fork_head_CS_2"/>
</dbReference>
<dbReference type="InterPro" id="IPR036390">
    <property type="entry name" value="WH_DNA-bd_sf"/>
</dbReference>
<dbReference type="SUPFAM" id="SSF46785">
    <property type="entry name" value="Winged helix' DNA-binding domain"/>
    <property type="match status" value="1"/>
</dbReference>
<dbReference type="PROSITE" id="PS00657">
    <property type="entry name" value="FORK_HEAD_1"/>
    <property type="match status" value="1"/>
</dbReference>
<feature type="compositionally biased region" description="Low complexity" evidence="6">
    <location>
        <begin position="1150"/>
        <end position="1189"/>
    </location>
</feature>
<feature type="region of interest" description="Disordered" evidence="6">
    <location>
        <begin position="1543"/>
        <end position="1582"/>
    </location>
</feature>
<dbReference type="Proteomes" id="UP000290809">
    <property type="component" value="Unassembled WGS sequence"/>
</dbReference>
<dbReference type="InterPro" id="IPR045912">
    <property type="entry name" value="FOXJ2/3-like"/>
</dbReference>
<dbReference type="GO" id="GO:0005634">
    <property type="term" value="C:nucleus"/>
    <property type="evidence" value="ECO:0007669"/>
    <property type="project" value="UniProtKB-SubCell"/>
</dbReference>
<dbReference type="PANTHER" id="PTHR46078">
    <property type="entry name" value="FORKHEAD BOX PROTEIN J2 FAMILY MEMBER"/>
    <property type="match status" value="1"/>
</dbReference>
<dbReference type="PROSITE" id="PS00658">
    <property type="entry name" value="FORK_HEAD_2"/>
    <property type="match status" value="1"/>
</dbReference>
<dbReference type="STRING" id="6184.A0A430QQT4"/>
<dbReference type="PANTHER" id="PTHR46078:SF2">
    <property type="entry name" value="FORK-HEAD DOMAIN-CONTAINING PROTEIN"/>
    <property type="match status" value="1"/>
</dbReference>
<gene>
    <name evidence="8" type="ORF">DC041_0011787</name>
</gene>
<sequence>MTDPDNSLTAIDWLPNLSISMLTASIESEFPFEMDSWDSVSVDDNKTESDCGSTPYQPDSKPPYSYASLITCAIKSTTEKKMTLSEIYQWICDNFPYYCEAGSGWKNSIRHNLSLNKSFTKIPRSRDEPGKGSYWCLSNQFDDQECMPSAPKRQAVCSEQSLSCMSQLQKISPTHDTTLITSENTINNGNNDNLQFTINRSNLEARNNYVNHCNNNLPNSKAHRTNRTRLLNSVYNEYTIENQHITENDNATNNISHYLNKPVSRASNNHILSNATSTIPNHCDISNNVHMEHDNQNSSNKNDVALHTNQINAITRPNDHLINYNPQLGTRFSMGSNTSDSFQTGLLFPNQCTSIAMITSDDSILNNEHTIGNDGISVTRNISNNTTTSSITSFNSAIDDHVNRDGRHYLHRLNQYENLVNHTSDKISVQSNQQTNSVYYASNKEINLPIDNNNRLSMNQQVNTRQYLSGISPDLLIKAFDTSSANIASTTSDALVSINNSDFLYNYDSDFQKNRSNNKNNVHEMLTFVNEDNNNNNSIGPLLSSTSPSIVDFYMIQSDHTVNPQQEHVVGGEDEDEEQCEDHSLRSSFSTGELDLSASFRHLYHALFDGSELSSHSVMDLQNTSELSSQFLSNKLNEASFKNITTTTTATTLARTTIPTGDPIGITNKENIIDYCNPHSLNNNNNSNNNNNISELNNQMWDLSSDNRHHNNQQFISSSSCIPASLSSSSSLCYSSSPSLLYHPAYSQNDQNRQLITSANNITKASNGLLNNCSYHNYNSLNLTYVLQKTLQAATNFDWSSINLDEYPELISKIRSVSQNPNSLTIEQLMELNLTLDQLFNHIQQTIPTVNDSVTSTSSLSSSSTNSFSNSKPFASDVIGVVNKYSPTKLHHSVFSLEQINPIHDTYCKGSQQNECMTEIQPKTSDETTVTTDITVLGTITTTTSVSTRHLHRYLTNHQLNHVLSDPTSVCTDSNNNINNNTTTTNITPNELKSTNHTDNTMNNDDHLLSHLNTTTTTTTTTNTTANYVNTCDRFSTPYIHSKNVNDNMIMNSSGNNIIVDTINQSTGNIITTNSTLSTTSAISLVDNQSHDETITDQQNLIWTSMKFHNEIDAPKTSIYTDNNYSTYDGLLHNSFSNSTYQNQLHTDIHSTSHSQIQQSHNDNNCDNNSSNEFINSQSLLLSSSSSSSRNHQHSHFEQNRKINSLTNHPISFYFSPVQSDLFTDSTLNNNENNMVYSELRSISNTNANNNHDNNNNSRKLMMMNSTDNSAVSQSFINLVTVLPQSTGAEVAITTTTTTPLEIYNESSSRFFHSHHHRHHDECTEHNSPHHPHNHHILFNNNSVNSKFKMYMTNAPHEDDDNVSGGDSHPILNNHNRLIQHDRNFEHNTQNEQFQITNNNNCSFYHSNNSNSSNIEQKFSLNTTQQQFIANSTQHSTTDFRFPITQHFTNNNIPCCTSSNTTLRSSSLSPPSFFSPHYIESSLLTHNQHQNRLLLLDDQRYSGLCQSTITTATTTTTTTINNNNMPVSQQLSQHTAINSFSSIHSMTNNSDNNNSNNISSTVNNNNNNNNGPSEEFNWDTIV</sequence>
<dbReference type="GO" id="GO:0000981">
    <property type="term" value="F:DNA-binding transcription factor activity, RNA polymerase II-specific"/>
    <property type="evidence" value="ECO:0007669"/>
    <property type="project" value="TreeGrafter"/>
</dbReference>
<accession>A0A430QQT4</accession>
<evidence type="ECO:0000256" key="2">
    <source>
        <dbReference type="ARBA" id="ARBA00023125"/>
    </source>
</evidence>
<keyword evidence="2 5" id="KW-0238">DNA-binding</keyword>
<dbReference type="PROSITE" id="PS50039">
    <property type="entry name" value="FORK_HEAD_3"/>
    <property type="match status" value="1"/>
</dbReference>
<dbReference type="FunFam" id="1.10.10.10:FF:000135">
    <property type="entry name" value="forkhead box protein G1"/>
    <property type="match status" value="1"/>
</dbReference>
<name>A0A430QQT4_SCHBO</name>
<evidence type="ECO:0000313" key="9">
    <source>
        <dbReference type="Proteomes" id="UP000290809"/>
    </source>
</evidence>
<keyword evidence="4 5" id="KW-0539">Nucleus</keyword>
<dbReference type="CDD" id="cd20024">
    <property type="entry name" value="FH_FOXJ2-like"/>
    <property type="match status" value="1"/>
</dbReference>
<evidence type="ECO:0000256" key="4">
    <source>
        <dbReference type="ARBA" id="ARBA00023242"/>
    </source>
</evidence>
<dbReference type="GO" id="GO:0000978">
    <property type="term" value="F:RNA polymerase II cis-regulatory region sequence-specific DNA binding"/>
    <property type="evidence" value="ECO:0007669"/>
    <property type="project" value="TreeGrafter"/>
</dbReference>
<keyword evidence="9" id="KW-1185">Reference proteome</keyword>
<keyword evidence="3" id="KW-0804">Transcription</keyword>
<comment type="subcellular location">
    <subcellularLocation>
        <location evidence="5">Nucleus</location>
    </subcellularLocation>
</comment>
<feature type="compositionally biased region" description="Low complexity" evidence="6">
    <location>
        <begin position="1548"/>
        <end position="1570"/>
    </location>
</feature>
<reference evidence="8 9" key="1">
    <citation type="journal article" date="2019" name="PLoS Pathog.">
        <title>Genome sequence of the bovine parasite Schistosoma bovis Tanzania.</title>
        <authorList>
            <person name="Oey H."/>
            <person name="Zakrzewski M."/>
            <person name="Gobert G."/>
            <person name="Gravermann K."/>
            <person name="Stoye J."/>
            <person name="Jones M."/>
            <person name="Mcmanus D."/>
            <person name="Krause L."/>
        </authorList>
    </citation>
    <scope>NUCLEOTIDE SEQUENCE [LARGE SCALE GENOMIC DNA]</scope>
    <source>
        <strain evidence="8 9">TAN1997</strain>
    </source>
</reference>
<protein>
    <recommendedName>
        <fullName evidence="7">Fork-head domain-containing protein</fullName>
    </recommendedName>
</protein>
<evidence type="ECO:0000256" key="5">
    <source>
        <dbReference type="PROSITE-ProRule" id="PRU00089"/>
    </source>
</evidence>
<keyword evidence="1" id="KW-0805">Transcription regulation</keyword>
<feature type="region of interest" description="Disordered" evidence="6">
    <location>
        <begin position="1149"/>
        <end position="1202"/>
    </location>
</feature>
<dbReference type="EMBL" id="QMKO01001465">
    <property type="protein sequence ID" value="RTG90058.1"/>
    <property type="molecule type" value="Genomic_DNA"/>
</dbReference>
<dbReference type="Gene3D" id="1.10.10.10">
    <property type="entry name" value="Winged helix-like DNA-binding domain superfamily/Winged helix DNA-binding domain"/>
    <property type="match status" value="1"/>
</dbReference>
<evidence type="ECO:0000256" key="6">
    <source>
        <dbReference type="SAM" id="MobiDB-lite"/>
    </source>
</evidence>
<evidence type="ECO:0000259" key="7">
    <source>
        <dbReference type="PROSITE" id="PS50039"/>
    </source>
</evidence>
<dbReference type="InterPro" id="IPR001766">
    <property type="entry name" value="Fork_head_dom"/>
</dbReference>
<dbReference type="Pfam" id="PF00250">
    <property type="entry name" value="Forkhead"/>
    <property type="match status" value="1"/>
</dbReference>
<proteinExistence type="predicted"/>